<name>A0A392MU95_9FABA</name>
<comment type="caution">
    <text evidence="1">The sequence shown here is derived from an EMBL/GenBank/DDBJ whole genome shotgun (WGS) entry which is preliminary data.</text>
</comment>
<reference evidence="1 2" key="1">
    <citation type="journal article" date="2018" name="Front. Plant Sci.">
        <title>Red Clover (Trifolium pratense) and Zigzag Clover (T. medium) - A Picture of Genomic Similarities and Differences.</title>
        <authorList>
            <person name="Dluhosova J."/>
            <person name="Istvanek J."/>
            <person name="Nedelnik J."/>
            <person name="Repkova J."/>
        </authorList>
    </citation>
    <scope>NUCLEOTIDE SEQUENCE [LARGE SCALE GENOMIC DNA]</scope>
    <source>
        <strain evidence="2">cv. 10/8</strain>
        <tissue evidence="1">Leaf</tissue>
    </source>
</reference>
<evidence type="ECO:0000313" key="1">
    <source>
        <dbReference type="EMBL" id="MCH90595.1"/>
    </source>
</evidence>
<protein>
    <recommendedName>
        <fullName evidence="3">RNase H type-1 domain-containing protein</fullName>
    </recommendedName>
</protein>
<sequence>MKTLCDYQHHLIEARLESTSTKPSVGLGLVLWREDGCCVGAATKACKGSDDVAKAEAMGLREALLLVDSK</sequence>
<accession>A0A392MU95</accession>
<dbReference type="Proteomes" id="UP000265520">
    <property type="component" value="Unassembled WGS sequence"/>
</dbReference>
<evidence type="ECO:0008006" key="3">
    <source>
        <dbReference type="Google" id="ProtNLM"/>
    </source>
</evidence>
<dbReference type="EMBL" id="LXQA010018658">
    <property type="protein sequence ID" value="MCH90595.1"/>
    <property type="molecule type" value="Genomic_DNA"/>
</dbReference>
<gene>
    <name evidence="1" type="ORF">A2U01_0011512</name>
</gene>
<keyword evidence="2" id="KW-1185">Reference proteome</keyword>
<proteinExistence type="predicted"/>
<evidence type="ECO:0000313" key="2">
    <source>
        <dbReference type="Proteomes" id="UP000265520"/>
    </source>
</evidence>
<organism evidence="1 2">
    <name type="scientific">Trifolium medium</name>
    <dbReference type="NCBI Taxonomy" id="97028"/>
    <lineage>
        <taxon>Eukaryota</taxon>
        <taxon>Viridiplantae</taxon>
        <taxon>Streptophyta</taxon>
        <taxon>Embryophyta</taxon>
        <taxon>Tracheophyta</taxon>
        <taxon>Spermatophyta</taxon>
        <taxon>Magnoliopsida</taxon>
        <taxon>eudicotyledons</taxon>
        <taxon>Gunneridae</taxon>
        <taxon>Pentapetalae</taxon>
        <taxon>rosids</taxon>
        <taxon>fabids</taxon>
        <taxon>Fabales</taxon>
        <taxon>Fabaceae</taxon>
        <taxon>Papilionoideae</taxon>
        <taxon>50 kb inversion clade</taxon>
        <taxon>NPAAA clade</taxon>
        <taxon>Hologalegina</taxon>
        <taxon>IRL clade</taxon>
        <taxon>Trifolieae</taxon>
        <taxon>Trifolium</taxon>
    </lineage>
</organism>
<dbReference type="AlphaFoldDB" id="A0A392MU95"/>